<accession>A0A8H4RJK4</accession>
<dbReference type="PANTHER" id="PTHR24006:SF827">
    <property type="entry name" value="UBIQUITIN CARBOXYL-TERMINAL HYDROLASE 34"/>
    <property type="match status" value="1"/>
</dbReference>
<feature type="domain" description="USP" evidence="2">
    <location>
        <begin position="1480"/>
        <end position="1808"/>
    </location>
</feature>
<evidence type="ECO:0000313" key="3">
    <source>
        <dbReference type="EMBL" id="KAF4629829.1"/>
    </source>
</evidence>
<dbReference type="GO" id="GO:0005634">
    <property type="term" value="C:nucleus"/>
    <property type="evidence" value="ECO:0007669"/>
    <property type="project" value="TreeGrafter"/>
</dbReference>
<feature type="compositionally biased region" description="Acidic residues" evidence="1">
    <location>
        <begin position="2390"/>
        <end position="2401"/>
    </location>
</feature>
<dbReference type="Pfam" id="PF12030">
    <property type="entry name" value="DUF3517"/>
    <property type="match status" value="1"/>
</dbReference>
<evidence type="ECO:0000313" key="4">
    <source>
        <dbReference type="Proteomes" id="UP000566819"/>
    </source>
</evidence>
<name>A0A8H4RJK4_9HELO</name>
<gene>
    <name evidence="3" type="ORF">G7Y89_g8311</name>
</gene>
<keyword evidence="4" id="KW-1185">Reference proteome</keyword>
<dbReference type="InterPro" id="IPR028889">
    <property type="entry name" value="USP"/>
</dbReference>
<dbReference type="Proteomes" id="UP000566819">
    <property type="component" value="Unassembled WGS sequence"/>
</dbReference>
<dbReference type="InterPro" id="IPR021905">
    <property type="entry name" value="DUF3517"/>
</dbReference>
<dbReference type="FunFam" id="3.90.70.10:FF:000136">
    <property type="entry name" value="Ubiquitin C-terminal hydrolase, putative"/>
    <property type="match status" value="1"/>
</dbReference>
<dbReference type="InterPro" id="IPR038765">
    <property type="entry name" value="Papain-like_cys_pep_sf"/>
</dbReference>
<dbReference type="InterPro" id="IPR050164">
    <property type="entry name" value="Peptidase_C19"/>
</dbReference>
<evidence type="ECO:0000256" key="1">
    <source>
        <dbReference type="SAM" id="MobiDB-lite"/>
    </source>
</evidence>
<dbReference type="CDD" id="cd02659">
    <property type="entry name" value="peptidase_C19C"/>
    <property type="match status" value="1"/>
</dbReference>
<reference evidence="3 4" key="1">
    <citation type="submission" date="2020-03" db="EMBL/GenBank/DDBJ databases">
        <title>Draft Genome Sequence of Cudoniella acicularis.</title>
        <authorList>
            <person name="Buettner E."/>
            <person name="Kellner H."/>
        </authorList>
    </citation>
    <scope>NUCLEOTIDE SEQUENCE [LARGE SCALE GENOMIC DNA]</scope>
    <source>
        <strain evidence="3 4">DSM 108380</strain>
    </source>
</reference>
<feature type="region of interest" description="Disordered" evidence="1">
    <location>
        <begin position="2390"/>
        <end position="2425"/>
    </location>
</feature>
<dbReference type="PROSITE" id="PS00973">
    <property type="entry name" value="USP_2"/>
    <property type="match status" value="1"/>
</dbReference>
<dbReference type="InterPro" id="IPR018200">
    <property type="entry name" value="USP_CS"/>
</dbReference>
<proteinExistence type="predicted"/>
<sequence length="2425" mass="273843">MVNGGENGGTRFSVESESDALSTIAAFETPSSSPSAIGSPEIELITINEDDADYESQSPTVVTLDGDTIYSDPMLEFPYLGDESLVSALRKVAHYLQYDDVPNDEAFCKLRDWMEKYLAYAVDAQTWYELYTKYRDVWQAFPEMLWSLNSRRCANTPADQYSNTNVPSRFFGQFLNRNREGRQALSDMFGQFARIAGRFVAMDVKTLSYYSKKGEIDQEPDLGSRGILMAFSFLLRKDEQQHIGRNLETHYQWNWDETVLLMITNFQAEGGSIPKLALLVTGYLKLMPRNPKIIESLGEPCRLAAKIVADATNVLEDAPHRQYAENAREQIAQGYEFFKVMSAGLETIIEKHVTCLTPDAAANHLISLTSILRQTLNLENSATRELLDHRRKENPEIAKKQLPKVISLEWKFAILKKLITSAQMQLRVAGVTTMCGDLLHIYNTCKGDDAARSPVLLFFAKFVIQHQLVDYIVGIGSHPEIINESNNILGFLIVTKTYTSDLTNRIWQTVMASQDPRVVEAILRMIRHCLNLYEYKFLLNFCEKANDLPVEAFTPTMRDFCENLFRNLVSKGSQEGLSGLIDVPPYDLCVRLIRESSIITPERPSGYPDTQNFAATRLRELLNHGPSVEDRNSIYKSCIDDVSVRTSTAPGSICIINALLKNNLATDLHMLTAEYGLTKLLIEELEHTVVGDRHSSVRTSPATLARRELLLFVILHEPGTITSELGQRLWDHLVGCESRSVTDRNTSWQILNSAAKKSPKNIFIVTCFKEYLPKLPPHCFTIGALDFARYSVASWLDEASVGFANDDRSFDSYALEQIWHMILTAPASTIDAAAINVLVEIYIDHPLITTIPRPRARSIHLALVDRCLKQLAAAASRLKSFNDGASSGDEDGMVIVPSEAQLQEQETIFARSLAVLREFLKVYQSKPQFAPPKTKASLAKAPSKVEGQPLTLKYQAFHGNTQTEVKSLELGSLNTAASLFASIQEVTGFQNYKVYCDGKELDFDENELCKSLQDLNLNGLVLVLHRDDIDGSTTRADDNQITLESEIMKYFDELWGYLSMHEEVAKEIYYFLVKFPVSDRLLKDFDSAATSYSEIFPQGQPFKLLYVIHALREYITSQSQKGPVSGEALTRAISLVVAAISDKDVLGNCTSDDLRDCLALHLIDCLVQFLKEPLLPTTIAPYLNEVLLERLLHLLYNARLVSSNQNSSQLTWRAFEAILEASLHNVEMWNSFATHLKNSTLLCDLLLEDPRPVIRKSVGKQVVNKCTFSPSLAQVSTTDFSVEFWPIVTSLIIEAVKQPQQCEDTFSLGVSLFKKLAETSIDFLDLNELVQQWGSLLLSHNCKESVGHLESIDMVAHGLTNLLFCAASFAKASQKSLSCSSIGTKLFQTHLFPEMQPLIEEDSEEIIIPRLPLLNPTTRHTMSDAIFLLVKDDSTQYQAILNYLLELVPYDESIEEGPYHYELPFLFERSKAIRSHTGYVGLKNLSNTCYLNSLFTQLFMNVPFREFMLNAPIADGGASQKLLSETQNLFGNMQNSFMKYVDPANLASSIRTYEETPIDVSIQMDVDEFYNLLFDRWESQILAPEAKKKFRSFYGGQLVQQVKSKECSHISERLELFSAIQCDIKGKTSLQESLQAYVDGEVMEGDNKYKCSTCDRHVDAVKRACLKDIPDNLIFHLKRFDFNLRTLQRSKINDYFSFPSKIDMRPYKVEHLMDSPEETPEDEFELVGILVHAGTAESGHYYSFIRERPSTSDKDNWVEFNDDSVTPWDPNNVEGACFGGVDYRGNPDNGNIAYDKSYSAYMLFYQRSSVLAAQKHTLEVSKLPSPIRLPLPVGLSNHIALENELLMRKYCLYDPSHIAFVSKMLSNVRKVNGGRCTSTHLLEKMALLPALGHLDQVVSRAKDVPDFPNFILAIRQMCSSCAECCRDYLEWYSNCPEALRQLLMRNPDALVRNEIASSILSALIKVKTDAPYAYGLNEEETASDEEYVDGNPQLIQGVVKGLNKLYEVFHTNCRAWPEYFGLLASIANMGDLEAALLLDAGYLRRTLEIVSADPLLNLTPQLTRMFNVVSKRITTRPVSFESVIGLLYRLLQVCDLSEDALLDNSQRLELVANHSLAPLTTWERDHLTQHWTRSNSHILVEKLLQIHQNSQATKNILIILLHWPEDDLDIYIYQAIIHGIRKGPATMPCGSFLRAAVTYCEHTESPRPTYLLQHIAKVASHLDNTEGRDFLRFFRDITRVQSTNNPDIPPEHLVKLCLEHVGYWSPGLLTYYDPIIRTETEEFLDELIFSNGPEPDFGPSADDLEKAATVVEAAQKLGIACLDYLQETYVRQRLQAVRQTLVNIEGVIEHCEMYFDEEKTDQLTLRFFELRASVLSALKKYIVEEADEEVSDWAGSEDEYGSSEPMGESIADLPLGDDLDTDLQL</sequence>
<feature type="compositionally biased region" description="Acidic residues" evidence="1">
    <location>
        <begin position="2415"/>
        <end position="2425"/>
    </location>
</feature>
<protein>
    <recommendedName>
        <fullName evidence="2">USP domain-containing protein</fullName>
    </recommendedName>
</protein>
<dbReference type="Pfam" id="PF00443">
    <property type="entry name" value="UCH"/>
    <property type="match status" value="1"/>
</dbReference>
<dbReference type="GO" id="GO:0005829">
    <property type="term" value="C:cytosol"/>
    <property type="evidence" value="ECO:0007669"/>
    <property type="project" value="TreeGrafter"/>
</dbReference>
<dbReference type="Gene3D" id="3.90.70.10">
    <property type="entry name" value="Cysteine proteinases"/>
    <property type="match status" value="1"/>
</dbReference>
<dbReference type="EMBL" id="JAAMPI010000621">
    <property type="protein sequence ID" value="KAF4629829.1"/>
    <property type="molecule type" value="Genomic_DNA"/>
</dbReference>
<dbReference type="InterPro" id="IPR001394">
    <property type="entry name" value="Peptidase_C19_UCH"/>
</dbReference>
<dbReference type="SUPFAM" id="SSF54001">
    <property type="entry name" value="Cysteine proteinases"/>
    <property type="match status" value="1"/>
</dbReference>
<dbReference type="GO" id="GO:0016579">
    <property type="term" value="P:protein deubiquitination"/>
    <property type="evidence" value="ECO:0007669"/>
    <property type="project" value="InterPro"/>
</dbReference>
<evidence type="ECO:0000259" key="2">
    <source>
        <dbReference type="PROSITE" id="PS50235"/>
    </source>
</evidence>
<dbReference type="GO" id="GO:0004843">
    <property type="term" value="F:cysteine-type deubiquitinase activity"/>
    <property type="evidence" value="ECO:0007669"/>
    <property type="project" value="InterPro"/>
</dbReference>
<dbReference type="PROSITE" id="PS50235">
    <property type="entry name" value="USP_3"/>
    <property type="match status" value="1"/>
</dbReference>
<dbReference type="OrthoDB" id="420187at2759"/>
<comment type="caution">
    <text evidence="3">The sequence shown here is derived from an EMBL/GenBank/DDBJ whole genome shotgun (WGS) entry which is preliminary data.</text>
</comment>
<dbReference type="PANTHER" id="PTHR24006">
    <property type="entry name" value="UBIQUITIN CARBOXYL-TERMINAL HYDROLASE"/>
    <property type="match status" value="1"/>
</dbReference>
<organism evidence="3 4">
    <name type="scientific">Cudoniella acicularis</name>
    <dbReference type="NCBI Taxonomy" id="354080"/>
    <lineage>
        <taxon>Eukaryota</taxon>
        <taxon>Fungi</taxon>
        <taxon>Dikarya</taxon>
        <taxon>Ascomycota</taxon>
        <taxon>Pezizomycotina</taxon>
        <taxon>Leotiomycetes</taxon>
        <taxon>Helotiales</taxon>
        <taxon>Tricladiaceae</taxon>
        <taxon>Cudoniella</taxon>
    </lineage>
</organism>